<organism evidence="1 2">
    <name type="scientific">Caerostris extrusa</name>
    <name type="common">Bark spider</name>
    <name type="synonym">Caerostris bankana</name>
    <dbReference type="NCBI Taxonomy" id="172846"/>
    <lineage>
        <taxon>Eukaryota</taxon>
        <taxon>Metazoa</taxon>
        <taxon>Ecdysozoa</taxon>
        <taxon>Arthropoda</taxon>
        <taxon>Chelicerata</taxon>
        <taxon>Arachnida</taxon>
        <taxon>Araneae</taxon>
        <taxon>Araneomorphae</taxon>
        <taxon>Entelegynae</taxon>
        <taxon>Araneoidea</taxon>
        <taxon>Araneidae</taxon>
        <taxon>Caerostris</taxon>
    </lineage>
</organism>
<sequence length="85" mass="9810">MTLKKSTEQEQQKKNPPRMYKKINRALSLHIGQFTATTRSAQYSRRRQAKIGGYIWTKSTYRGMLAGYANGSEVVMLSRRLLAEQ</sequence>
<keyword evidence="2" id="KW-1185">Reference proteome</keyword>
<evidence type="ECO:0000313" key="1">
    <source>
        <dbReference type="EMBL" id="GIY90787.1"/>
    </source>
</evidence>
<proteinExistence type="predicted"/>
<protein>
    <submittedName>
        <fullName evidence="1">Uncharacterized protein</fullName>
    </submittedName>
</protein>
<evidence type="ECO:0000313" key="2">
    <source>
        <dbReference type="Proteomes" id="UP001054945"/>
    </source>
</evidence>
<comment type="caution">
    <text evidence="1">The sequence shown here is derived from an EMBL/GenBank/DDBJ whole genome shotgun (WGS) entry which is preliminary data.</text>
</comment>
<reference evidence="1 2" key="1">
    <citation type="submission" date="2021-06" db="EMBL/GenBank/DDBJ databases">
        <title>Caerostris extrusa draft genome.</title>
        <authorList>
            <person name="Kono N."/>
            <person name="Arakawa K."/>
        </authorList>
    </citation>
    <scope>NUCLEOTIDE SEQUENCE [LARGE SCALE GENOMIC DNA]</scope>
</reference>
<dbReference type="AlphaFoldDB" id="A0AAV4X6G1"/>
<gene>
    <name evidence="1" type="ORF">CEXT_651781</name>
</gene>
<accession>A0AAV4X6G1</accession>
<dbReference type="EMBL" id="BPLR01017349">
    <property type="protein sequence ID" value="GIY90787.1"/>
    <property type="molecule type" value="Genomic_DNA"/>
</dbReference>
<dbReference type="Proteomes" id="UP001054945">
    <property type="component" value="Unassembled WGS sequence"/>
</dbReference>
<name>A0AAV4X6G1_CAEEX</name>